<sequence>MVKIGIPKEILQPEKLKAGRDIMSMTQEKNVTEQHKKPSALSQMITVKNICSLSTERHKREIYKAVYDEDGRPVLHKQPTCKNKELTTALEPISRQTEEFQEFMPVEAFEKKGEKDGINFDIVMQLEMEEGKRETGIVLAKETAAAARVIDYQWRETARKEVYYTQGIQIEWLLKDANSQFQEDEMDKPKMIVLQREK</sequence>
<gene>
    <name evidence="1" type="ORF">Bm1_37350</name>
</gene>
<organism evidence="1">
    <name type="scientific">Brugia malayi</name>
    <name type="common">Filarial nematode worm</name>
    <dbReference type="NCBI Taxonomy" id="6279"/>
    <lineage>
        <taxon>Eukaryota</taxon>
        <taxon>Metazoa</taxon>
        <taxon>Ecdysozoa</taxon>
        <taxon>Nematoda</taxon>
        <taxon>Chromadorea</taxon>
        <taxon>Rhabditida</taxon>
        <taxon>Spirurina</taxon>
        <taxon>Spiruromorpha</taxon>
        <taxon>Filarioidea</taxon>
        <taxon>Onchocercidae</taxon>
        <taxon>Brugia</taxon>
    </lineage>
</organism>
<reference evidence="1" key="1">
    <citation type="journal article" date="2007" name="Science">
        <title>Draft genome of the filarial nematode parasite Brugia malayi.</title>
        <authorList>
            <person name="Ghedin E."/>
            <person name="Wang S."/>
            <person name="Spiro D."/>
            <person name="Caler E."/>
            <person name="Zhao Q."/>
            <person name="Crabtree J."/>
            <person name="Allen J.E."/>
            <person name="Delcher A.L."/>
            <person name="Guiliano D.B."/>
            <person name="Miranda-Saavedra D."/>
            <person name="Angiuoli S.V."/>
            <person name="Creasy T."/>
            <person name="Amedeo P."/>
            <person name="Haas B."/>
            <person name="El-Sayed N.M."/>
            <person name="Wortman J.R."/>
            <person name="Feldblyum T."/>
            <person name="Tallon L."/>
            <person name="Schatz M."/>
            <person name="Shumway M."/>
            <person name="Koo H."/>
            <person name="Salzberg S.L."/>
            <person name="Schobel S."/>
            <person name="Pertea M."/>
            <person name="Pop M."/>
            <person name="White O."/>
            <person name="Barton G.J."/>
            <person name="Carlow C.K."/>
            <person name="Crawford M.J."/>
            <person name="Daub J."/>
            <person name="Dimmic M.W."/>
            <person name="Estes C.F."/>
            <person name="Foster J.M."/>
            <person name="Ganatra M."/>
            <person name="Gregory W.F."/>
            <person name="Johnson N.M."/>
            <person name="Jin J."/>
            <person name="Komuniecki R."/>
            <person name="Korf I."/>
            <person name="Kumar S."/>
            <person name="Laney S."/>
            <person name="Li B.W."/>
            <person name="Li W."/>
            <person name="Lindblom T.H."/>
            <person name="Lustigman S."/>
            <person name="Ma D."/>
            <person name="Maina C.V."/>
            <person name="Martin D.M."/>
            <person name="McCarter J.P."/>
            <person name="McReynolds L."/>
            <person name="Mitreva M."/>
            <person name="Nutman T.B."/>
            <person name="Parkinson J."/>
            <person name="Peregrin-Alvarez J.M."/>
            <person name="Poole C."/>
            <person name="Ren Q."/>
            <person name="Saunders L."/>
            <person name="Sluder A.E."/>
            <person name="Smith K."/>
            <person name="Stanke M."/>
            <person name="Unnasch T.R."/>
            <person name="Ware J."/>
            <person name="Wei A.D."/>
            <person name="Weil G."/>
            <person name="Williams D.J."/>
            <person name="Zhang Y."/>
            <person name="Williams S.A."/>
            <person name="Fraser-Liggett C."/>
            <person name="Slatko B."/>
            <person name="Blaxter M.L."/>
            <person name="Scott A.L."/>
        </authorList>
    </citation>
    <scope>NUCLEOTIDE SEQUENCE [LARGE SCALE GENOMIC DNA]</scope>
</reference>
<evidence type="ECO:0000313" key="1">
    <source>
        <dbReference type="EMBL" id="EDP31728.1"/>
    </source>
</evidence>
<accession>A8PXP6</accession>
<dbReference type="AlphaFoldDB" id="A8PXP6"/>
<dbReference type="EMBL" id="DS239411">
    <property type="protein sequence ID" value="EDP31728.1"/>
    <property type="molecule type" value="Genomic_DNA"/>
</dbReference>
<proteinExistence type="predicted"/>
<name>A8PXP6_BRUMA</name>
<protein>
    <submittedName>
        <fullName evidence="1">Uncharacterized protein</fullName>
    </submittedName>
</protein>